<name>A0A1H0NNU0_9ACTN</name>
<dbReference type="EMBL" id="LT629710">
    <property type="protein sequence ID" value="SDO94075.1"/>
    <property type="molecule type" value="Genomic_DNA"/>
</dbReference>
<dbReference type="InterPro" id="IPR020941">
    <property type="entry name" value="SUFU-like_domain"/>
</dbReference>
<accession>A0A1H0NNU0</accession>
<dbReference type="GO" id="GO:0005737">
    <property type="term" value="C:cytoplasm"/>
    <property type="evidence" value="ECO:0007669"/>
    <property type="project" value="TreeGrafter"/>
</dbReference>
<keyword evidence="3" id="KW-1185">Reference proteome</keyword>
<protein>
    <submittedName>
        <fullName evidence="2">Suppressor of fused protein (SUFU)</fullName>
    </submittedName>
</protein>
<organism evidence="2 3">
    <name type="scientific">Nakamurella panacisegetis</name>
    <dbReference type="NCBI Taxonomy" id="1090615"/>
    <lineage>
        <taxon>Bacteria</taxon>
        <taxon>Bacillati</taxon>
        <taxon>Actinomycetota</taxon>
        <taxon>Actinomycetes</taxon>
        <taxon>Nakamurellales</taxon>
        <taxon>Nakamurellaceae</taxon>
        <taxon>Nakamurella</taxon>
    </lineage>
</organism>
<dbReference type="STRING" id="1090615.SAMN04515671_2420"/>
<dbReference type="PANTHER" id="PTHR10928">
    <property type="entry name" value="SUPPRESSOR OF FUSED"/>
    <property type="match status" value="1"/>
</dbReference>
<dbReference type="RefSeq" id="WP_197676145.1">
    <property type="nucleotide sequence ID" value="NZ_LT629710.1"/>
</dbReference>
<dbReference type="SUPFAM" id="SSF103359">
    <property type="entry name" value="Suppressor of Fused, N-terminal domain"/>
    <property type="match status" value="1"/>
</dbReference>
<gene>
    <name evidence="2" type="ORF">SAMN04515671_2420</name>
</gene>
<feature type="domain" description="Suppressor of fused-like" evidence="1">
    <location>
        <begin position="52"/>
        <end position="217"/>
    </location>
</feature>
<sequence length="218" mass="22968">MNDDTATGLEPDDADLDLPAPGWDAIDATLTAVYGSTQPTHVAYDPPMGRSDNLQGCSAYPVDGHWHYVTYGLSELYEPAPDADPAVSGWGFELTLRVPAGPTEVAPEWPFVIINEIAKSVNAGRIQGLAAGGRVDFRAPITGFPNLADAPDTGLTAYALTLDPRLGEILTPNGRVSFLQLVGVTAAEKELMLASSTAEVLVHLAVADPMLTTDPARA</sequence>
<dbReference type="InterPro" id="IPR037181">
    <property type="entry name" value="SUFU_N"/>
</dbReference>
<dbReference type="Proteomes" id="UP000198741">
    <property type="component" value="Chromosome I"/>
</dbReference>
<dbReference type="AlphaFoldDB" id="A0A1H0NNU0"/>
<dbReference type="PANTHER" id="PTHR10928:SF2">
    <property type="entry name" value="SUPPRESSOR OF FUSED HOMOLOG"/>
    <property type="match status" value="1"/>
</dbReference>
<dbReference type="Pfam" id="PF05076">
    <property type="entry name" value="SUFU"/>
    <property type="match status" value="1"/>
</dbReference>
<evidence type="ECO:0000259" key="1">
    <source>
        <dbReference type="Pfam" id="PF05076"/>
    </source>
</evidence>
<proteinExistence type="predicted"/>
<evidence type="ECO:0000313" key="2">
    <source>
        <dbReference type="EMBL" id="SDO94075.1"/>
    </source>
</evidence>
<reference evidence="2 3" key="1">
    <citation type="submission" date="2016-10" db="EMBL/GenBank/DDBJ databases">
        <authorList>
            <person name="de Groot N.N."/>
        </authorList>
    </citation>
    <scope>NUCLEOTIDE SEQUENCE [LARGE SCALE GENOMIC DNA]</scope>
    <source>
        <strain evidence="3">P4-7,KCTC 19426,CECT 7604</strain>
    </source>
</reference>
<evidence type="ECO:0000313" key="3">
    <source>
        <dbReference type="Proteomes" id="UP000198741"/>
    </source>
</evidence>
<dbReference type="InterPro" id="IPR007768">
    <property type="entry name" value="Suppressor_of_fused"/>
</dbReference>